<feature type="transmembrane region" description="Helical" evidence="2">
    <location>
        <begin position="150"/>
        <end position="170"/>
    </location>
</feature>
<dbReference type="EMBL" id="QNUL01000006">
    <property type="protein sequence ID" value="REA62018.1"/>
    <property type="molecule type" value="Genomic_DNA"/>
</dbReference>
<name>A0A3D8YD46_9BACT</name>
<feature type="transmembrane region" description="Helical" evidence="2">
    <location>
        <begin position="37"/>
        <end position="57"/>
    </location>
</feature>
<dbReference type="GO" id="GO:0000271">
    <property type="term" value="P:polysaccharide biosynthetic process"/>
    <property type="evidence" value="ECO:0007669"/>
    <property type="project" value="TreeGrafter"/>
</dbReference>
<dbReference type="RefSeq" id="WP_115830652.1">
    <property type="nucleotide sequence ID" value="NZ_QNUL01000006.1"/>
</dbReference>
<dbReference type="PANTHER" id="PTHR23028">
    <property type="entry name" value="ACETYLTRANSFERASE"/>
    <property type="match status" value="1"/>
</dbReference>
<feature type="transmembrane region" description="Helical" evidence="2">
    <location>
        <begin position="268"/>
        <end position="288"/>
    </location>
</feature>
<dbReference type="InterPro" id="IPR002656">
    <property type="entry name" value="Acyl_transf_3_dom"/>
</dbReference>
<feature type="transmembrane region" description="Helical" evidence="2">
    <location>
        <begin position="243"/>
        <end position="261"/>
    </location>
</feature>
<feature type="transmembrane region" description="Helical" evidence="2">
    <location>
        <begin position="12"/>
        <end position="31"/>
    </location>
</feature>
<keyword evidence="2" id="KW-1133">Transmembrane helix</keyword>
<feature type="transmembrane region" description="Helical" evidence="2">
    <location>
        <begin position="78"/>
        <end position="95"/>
    </location>
</feature>
<dbReference type="InterPro" id="IPR050879">
    <property type="entry name" value="Acyltransferase_3"/>
</dbReference>
<accession>A0A3D8YD46</accession>
<sequence>MKDRLLELDALRGIAAMAVVLFHFTINRNAIDLGWQFNYGVTGVDVFFMISGFVIFLTINTKTERGKDFVISRFSRLYPTYWTCVLLTAFFILVYEPTSFKTSNVLANFTMFPTYFCVEDLDGSYWTLLVELVFYVWIFLIYLSGGLKNIITIGLICMSAIVAFHFFGYYYPQLYKLASHKIQLINHFPLFLSGIVFFKIKFESFKPGYLIIVLACILSSVYLHDKGGKTMYFIGKFEHTMVILFYHFIFTLFVAGKLAFLNLKPLLFLGKISYSLYLIHQYVGLHLIETFKNLGLNIYAAILLCISICICMAWVITKYIEIPAVKLIRSQYAKATNKAPVRTPPKEEPALQMSKTGYHFQ</sequence>
<reference evidence="4 5" key="1">
    <citation type="submission" date="2018-07" db="EMBL/GenBank/DDBJ databases">
        <title>Dyadobacter roseus sp. nov., isolated from rose rhizosphere soil.</title>
        <authorList>
            <person name="Chen L."/>
        </authorList>
    </citation>
    <scope>NUCLEOTIDE SEQUENCE [LARGE SCALE GENOMIC DNA]</scope>
    <source>
        <strain evidence="4 5">RS19</strain>
    </source>
</reference>
<keyword evidence="2" id="KW-0472">Membrane</keyword>
<feature type="transmembrane region" description="Helical" evidence="2">
    <location>
        <begin position="125"/>
        <end position="143"/>
    </location>
</feature>
<evidence type="ECO:0000256" key="2">
    <source>
        <dbReference type="SAM" id="Phobius"/>
    </source>
</evidence>
<keyword evidence="2" id="KW-0812">Transmembrane</keyword>
<keyword evidence="5" id="KW-1185">Reference proteome</keyword>
<dbReference type="Pfam" id="PF01757">
    <property type="entry name" value="Acyl_transf_3"/>
    <property type="match status" value="1"/>
</dbReference>
<protein>
    <recommendedName>
        <fullName evidence="3">Acyltransferase 3 domain-containing protein</fullName>
    </recommendedName>
</protein>
<evidence type="ECO:0000259" key="3">
    <source>
        <dbReference type="Pfam" id="PF01757"/>
    </source>
</evidence>
<dbReference type="GO" id="GO:0016020">
    <property type="term" value="C:membrane"/>
    <property type="evidence" value="ECO:0007669"/>
    <property type="project" value="TreeGrafter"/>
</dbReference>
<dbReference type="AlphaFoldDB" id="A0A3D8YD46"/>
<dbReference type="Proteomes" id="UP000256373">
    <property type="component" value="Unassembled WGS sequence"/>
</dbReference>
<comment type="caution">
    <text evidence="4">The sequence shown here is derived from an EMBL/GenBank/DDBJ whole genome shotgun (WGS) entry which is preliminary data.</text>
</comment>
<evidence type="ECO:0000313" key="5">
    <source>
        <dbReference type="Proteomes" id="UP000256373"/>
    </source>
</evidence>
<evidence type="ECO:0000313" key="4">
    <source>
        <dbReference type="EMBL" id="REA62018.1"/>
    </source>
</evidence>
<feature type="transmembrane region" description="Helical" evidence="2">
    <location>
        <begin position="207"/>
        <end position="223"/>
    </location>
</feature>
<dbReference type="GO" id="GO:0016747">
    <property type="term" value="F:acyltransferase activity, transferring groups other than amino-acyl groups"/>
    <property type="evidence" value="ECO:0007669"/>
    <property type="project" value="InterPro"/>
</dbReference>
<dbReference type="PANTHER" id="PTHR23028:SF131">
    <property type="entry name" value="BLR2367 PROTEIN"/>
    <property type="match status" value="1"/>
</dbReference>
<dbReference type="OrthoDB" id="290051at2"/>
<proteinExistence type="predicted"/>
<feature type="domain" description="Acyltransferase 3" evidence="3">
    <location>
        <begin position="7"/>
        <end position="313"/>
    </location>
</feature>
<feature type="transmembrane region" description="Helical" evidence="2">
    <location>
        <begin position="294"/>
        <end position="316"/>
    </location>
</feature>
<organism evidence="4 5">
    <name type="scientific">Dyadobacter luteus</name>
    <dbReference type="NCBI Taxonomy" id="2259619"/>
    <lineage>
        <taxon>Bacteria</taxon>
        <taxon>Pseudomonadati</taxon>
        <taxon>Bacteroidota</taxon>
        <taxon>Cytophagia</taxon>
        <taxon>Cytophagales</taxon>
        <taxon>Spirosomataceae</taxon>
        <taxon>Dyadobacter</taxon>
    </lineage>
</organism>
<feature type="transmembrane region" description="Helical" evidence="2">
    <location>
        <begin position="182"/>
        <end position="200"/>
    </location>
</feature>
<evidence type="ECO:0000256" key="1">
    <source>
        <dbReference type="SAM" id="MobiDB-lite"/>
    </source>
</evidence>
<feature type="region of interest" description="Disordered" evidence="1">
    <location>
        <begin position="339"/>
        <end position="361"/>
    </location>
</feature>
<gene>
    <name evidence="4" type="ORF">DSL64_10165</name>
</gene>